<dbReference type="RefSeq" id="WP_148085980.1">
    <property type="nucleotide sequence ID" value="NZ_RJKE01000001.1"/>
</dbReference>
<protein>
    <submittedName>
        <fullName evidence="2">Uncharacterized protein</fullName>
    </submittedName>
</protein>
<accession>A0A3N1CWR9</accession>
<sequence length="267" mass="27980">MSRRVPWQIIGGVLAILALVAAAALYGVFRSADQVRLALASDTGVVVIELPGENSGDCDGGACRSVLSLDRSDTAKKVRADVRDPLPEGVTLVYWGCGEGPGSPTCTITPDRDSSVCVTTTAPADLGRAPCGPVPRRPPEAAPTGKLKIALRTRWNARVSGGTLDDQSVVCANAGAEEKFCEIPITEGRIYYLRAAVDDPKDDPYGNRGLPFMSMSFQGCDSGAGHNVGIVCVVYGEATEKSICAVTSDTFETGLLDKCGETVKEPA</sequence>
<reference evidence="2 3" key="1">
    <citation type="submission" date="2018-11" db="EMBL/GenBank/DDBJ databases">
        <title>Sequencing the genomes of 1000 actinobacteria strains.</title>
        <authorList>
            <person name="Klenk H.-P."/>
        </authorList>
    </citation>
    <scope>NUCLEOTIDE SEQUENCE [LARGE SCALE GENOMIC DNA]</scope>
    <source>
        <strain evidence="2 3">DSM 44254</strain>
    </source>
</reference>
<keyword evidence="1" id="KW-0472">Membrane</keyword>
<name>A0A3N1CWR9_9ACTN</name>
<dbReference type="AlphaFoldDB" id="A0A3N1CWR9"/>
<evidence type="ECO:0000313" key="3">
    <source>
        <dbReference type="Proteomes" id="UP000272400"/>
    </source>
</evidence>
<gene>
    <name evidence="2" type="ORF">EDD29_3298</name>
</gene>
<feature type="transmembrane region" description="Helical" evidence="1">
    <location>
        <begin position="6"/>
        <end position="29"/>
    </location>
</feature>
<keyword evidence="1" id="KW-1133">Transmembrane helix</keyword>
<dbReference type="OrthoDB" id="4506813at2"/>
<keyword evidence="1" id="KW-0812">Transmembrane</keyword>
<keyword evidence="3" id="KW-1185">Reference proteome</keyword>
<dbReference type="EMBL" id="RJKE01000001">
    <property type="protein sequence ID" value="ROO85749.1"/>
    <property type="molecule type" value="Genomic_DNA"/>
</dbReference>
<evidence type="ECO:0000313" key="2">
    <source>
        <dbReference type="EMBL" id="ROO85749.1"/>
    </source>
</evidence>
<comment type="caution">
    <text evidence="2">The sequence shown here is derived from an EMBL/GenBank/DDBJ whole genome shotgun (WGS) entry which is preliminary data.</text>
</comment>
<evidence type="ECO:0000256" key="1">
    <source>
        <dbReference type="SAM" id="Phobius"/>
    </source>
</evidence>
<organism evidence="2 3">
    <name type="scientific">Actinocorallia herbida</name>
    <dbReference type="NCBI Taxonomy" id="58109"/>
    <lineage>
        <taxon>Bacteria</taxon>
        <taxon>Bacillati</taxon>
        <taxon>Actinomycetota</taxon>
        <taxon>Actinomycetes</taxon>
        <taxon>Streptosporangiales</taxon>
        <taxon>Thermomonosporaceae</taxon>
        <taxon>Actinocorallia</taxon>
    </lineage>
</organism>
<dbReference type="Proteomes" id="UP000272400">
    <property type="component" value="Unassembled WGS sequence"/>
</dbReference>
<proteinExistence type="predicted"/>